<protein>
    <recommendedName>
        <fullName evidence="5">U6 small nuclear RNA (adenine-(43)-N(6))-methyltransferase</fullName>
    </recommendedName>
</protein>
<dbReference type="GO" id="GO:0003676">
    <property type="term" value="F:nucleic acid binding"/>
    <property type="evidence" value="ECO:0007669"/>
    <property type="project" value="InterPro"/>
</dbReference>
<evidence type="ECO:0000256" key="2">
    <source>
        <dbReference type="ARBA" id="ARBA00022679"/>
    </source>
</evidence>
<dbReference type="InterPro" id="IPR002052">
    <property type="entry name" value="DNA_methylase_N6_adenine_CS"/>
</dbReference>
<keyword evidence="1" id="KW-0489">Methyltransferase</keyword>
<dbReference type="GO" id="GO:0070475">
    <property type="term" value="P:rRNA base methylation"/>
    <property type="evidence" value="ECO:0007669"/>
    <property type="project" value="TreeGrafter"/>
</dbReference>
<evidence type="ECO:0008006" key="5">
    <source>
        <dbReference type="Google" id="ProtNLM"/>
    </source>
</evidence>
<evidence type="ECO:0000256" key="1">
    <source>
        <dbReference type="ARBA" id="ARBA00022603"/>
    </source>
</evidence>
<dbReference type="Gene3D" id="3.40.50.150">
    <property type="entry name" value="Vaccinia Virus protein VP39"/>
    <property type="match status" value="1"/>
</dbReference>
<sequence length="470" mass="51975">VDGDNGVAMAQTDPPSRVLKTPSSRRRAISPLQHRRSSNRSPSSVCGLDVLSALSDLVVEFPRGPMKRKRIGHEDNGEHAAGCINMHRNNLYRNNPPDFSALADQYPDFAQHVIRSDRGAVSVDWTNPESVQAVTTVLLRHDFGLKFTIPKGHLCPPVPQRLNYICWVEDLIAARSSSPEVKGIDIGTGASAIFAILGAKRSMQFLCTETDFESFESASDIVSDNSLQDQIRILHVSDRRKILVGVIPDDELFDFCVCNPPFFDNIADTGHNPKRICPATSSELTCPGGELAFVTQILEESCGSLRDRIGWFTTMLGRKVSLTKLLPLVHGKKPVCVQTTVFSQGKQTRWGLAWTFDKRVSIQRLPRKSPEPNDNAPPSLDLISEGRTHQATLQFIKAFLQGRGGKFSKESPLHMVVSIPIALSDIQCKLEIIPLTAIKCKVRFTCRNAPAESVKEVLDAIFNDLRSSLK</sequence>
<feature type="compositionally biased region" description="Basic residues" evidence="3">
    <location>
        <begin position="23"/>
        <end position="38"/>
    </location>
</feature>
<dbReference type="AlphaFoldDB" id="A0A0H5QRG9"/>
<dbReference type="InterPro" id="IPR029063">
    <property type="entry name" value="SAM-dependent_MTases_sf"/>
</dbReference>
<keyword evidence="2" id="KW-0808">Transferase</keyword>
<dbReference type="PANTHER" id="PTHR13393">
    <property type="entry name" value="SAM-DEPENDENT METHYLTRANSFERASE"/>
    <property type="match status" value="1"/>
</dbReference>
<accession>A0A0H5QRG9</accession>
<dbReference type="PANTHER" id="PTHR13393:SF0">
    <property type="entry name" value="RNA N6-ADENOSINE-METHYLTRANSFERASE METTL16"/>
    <property type="match status" value="1"/>
</dbReference>
<evidence type="ECO:0000256" key="3">
    <source>
        <dbReference type="SAM" id="MobiDB-lite"/>
    </source>
</evidence>
<dbReference type="PROSITE" id="PS00092">
    <property type="entry name" value="N6_MTASE"/>
    <property type="match status" value="1"/>
</dbReference>
<feature type="non-terminal residue" evidence="4">
    <location>
        <position position="1"/>
    </location>
</feature>
<dbReference type="Pfam" id="PF05971">
    <property type="entry name" value="Methyltransf_10"/>
    <property type="match status" value="1"/>
</dbReference>
<dbReference type="EMBL" id="HACM01003780">
    <property type="protein sequence ID" value="CRZ04222.1"/>
    <property type="molecule type" value="Transcribed_RNA"/>
</dbReference>
<feature type="region of interest" description="Disordered" evidence="3">
    <location>
        <begin position="1"/>
        <end position="44"/>
    </location>
</feature>
<dbReference type="GO" id="GO:0008168">
    <property type="term" value="F:methyltransferase activity"/>
    <property type="evidence" value="ECO:0007669"/>
    <property type="project" value="UniProtKB-KW"/>
</dbReference>
<organism evidence="4">
    <name type="scientific">Spongospora subterranea</name>
    <dbReference type="NCBI Taxonomy" id="70186"/>
    <lineage>
        <taxon>Eukaryota</taxon>
        <taxon>Sar</taxon>
        <taxon>Rhizaria</taxon>
        <taxon>Endomyxa</taxon>
        <taxon>Phytomyxea</taxon>
        <taxon>Plasmodiophorida</taxon>
        <taxon>Plasmodiophoridae</taxon>
        <taxon>Spongospora</taxon>
    </lineage>
</organism>
<dbReference type="SUPFAM" id="SSF53335">
    <property type="entry name" value="S-adenosyl-L-methionine-dependent methyltransferases"/>
    <property type="match status" value="1"/>
</dbReference>
<dbReference type="InterPro" id="IPR010286">
    <property type="entry name" value="METTL16/RlmF"/>
</dbReference>
<proteinExistence type="predicted"/>
<reference evidence="4" key="1">
    <citation type="submission" date="2015-04" db="EMBL/GenBank/DDBJ databases">
        <title>The genome sequence of the plant pathogenic Rhizarian Plasmodiophora brassicae reveals insights in its biotrophic life cycle and the origin of chitin synthesis.</title>
        <authorList>
            <person name="Schwelm A."/>
            <person name="Fogelqvist J."/>
            <person name="Knaust A."/>
            <person name="Julke S."/>
            <person name="Lilja T."/>
            <person name="Dhandapani V."/>
            <person name="Bonilla-Rosso G."/>
            <person name="Karlsson M."/>
            <person name="Shevchenko A."/>
            <person name="Choi S.R."/>
            <person name="Kim H.G."/>
            <person name="Park J.Y."/>
            <person name="Lim Y.P."/>
            <person name="Ludwig-Muller J."/>
            <person name="Dixelius C."/>
        </authorList>
    </citation>
    <scope>NUCLEOTIDE SEQUENCE</scope>
    <source>
        <tissue evidence="4">Potato root galls</tissue>
    </source>
</reference>
<evidence type="ECO:0000313" key="4">
    <source>
        <dbReference type="EMBL" id="CRZ04222.1"/>
    </source>
</evidence>
<dbReference type="GO" id="GO:0005634">
    <property type="term" value="C:nucleus"/>
    <property type="evidence" value="ECO:0007669"/>
    <property type="project" value="TreeGrafter"/>
</dbReference>
<name>A0A0H5QRG9_9EUKA</name>